<reference evidence="1" key="1">
    <citation type="submission" date="2014-09" db="EMBL/GenBank/DDBJ databases">
        <authorList>
            <person name="Magalhaes I.L.F."/>
            <person name="Oliveira U."/>
            <person name="Santos F.R."/>
            <person name="Vidigal T.H.D.A."/>
            <person name="Brescovit A.D."/>
            <person name="Santos A.J."/>
        </authorList>
    </citation>
    <scope>NUCLEOTIDE SEQUENCE</scope>
    <source>
        <tissue evidence="1">Shoot tissue taken approximately 20 cm above the soil surface</tissue>
    </source>
</reference>
<name>A0A0A9H452_ARUDO</name>
<organism evidence="1">
    <name type="scientific">Arundo donax</name>
    <name type="common">Giant reed</name>
    <name type="synonym">Donax arundinaceus</name>
    <dbReference type="NCBI Taxonomy" id="35708"/>
    <lineage>
        <taxon>Eukaryota</taxon>
        <taxon>Viridiplantae</taxon>
        <taxon>Streptophyta</taxon>
        <taxon>Embryophyta</taxon>
        <taxon>Tracheophyta</taxon>
        <taxon>Spermatophyta</taxon>
        <taxon>Magnoliopsida</taxon>
        <taxon>Liliopsida</taxon>
        <taxon>Poales</taxon>
        <taxon>Poaceae</taxon>
        <taxon>PACMAD clade</taxon>
        <taxon>Arundinoideae</taxon>
        <taxon>Arundineae</taxon>
        <taxon>Arundo</taxon>
    </lineage>
</organism>
<evidence type="ECO:0000313" key="1">
    <source>
        <dbReference type="EMBL" id="JAE27648.1"/>
    </source>
</evidence>
<protein>
    <submittedName>
        <fullName evidence="1">Uncharacterized protein</fullName>
    </submittedName>
</protein>
<sequence>MRKVHANLPSNAHECGMHLVHIVCVMLGNSLYFGTQMKLPLLCGRGRKMIICTHLEFASGNTPQWG</sequence>
<dbReference type="AlphaFoldDB" id="A0A0A9H452"/>
<reference evidence="1" key="2">
    <citation type="journal article" date="2015" name="Data Brief">
        <title>Shoot transcriptome of the giant reed, Arundo donax.</title>
        <authorList>
            <person name="Barrero R.A."/>
            <person name="Guerrero F.D."/>
            <person name="Moolhuijzen P."/>
            <person name="Goolsby J.A."/>
            <person name="Tidwell J."/>
            <person name="Bellgard S.E."/>
            <person name="Bellgard M.I."/>
        </authorList>
    </citation>
    <scope>NUCLEOTIDE SEQUENCE</scope>
    <source>
        <tissue evidence="1">Shoot tissue taken approximately 20 cm above the soil surface</tissue>
    </source>
</reference>
<dbReference type="EMBL" id="GBRH01170248">
    <property type="protein sequence ID" value="JAE27648.1"/>
    <property type="molecule type" value="Transcribed_RNA"/>
</dbReference>
<accession>A0A0A9H452</accession>
<proteinExistence type="predicted"/>